<keyword evidence="4" id="KW-0573">Peptidoglycan synthesis</keyword>
<sequence length="183" mass="20899">MNRWLVPLLMMGFLLSLMGIKNPSIAQGRREEVDLSKSPCSHCLWLIPTGQSNRLGNPLYLLQVYYQKQLIYSFETVSGRHYTQDRNRHRAGTEAPLPDGQYSINRYSVPGTIAEVGGRFIEISPRFRTGRSALGIHYDPSYNKSNGEDGTSGCIGLTNRRDFEQLRRFIEVYPPQFLLVDIQ</sequence>
<dbReference type="EMBL" id="CP001287">
    <property type="protein sequence ID" value="ACK67985.1"/>
    <property type="molecule type" value="Genomic_DNA"/>
</dbReference>
<feature type="domain" description="L,D-TPase catalytic" evidence="6">
    <location>
        <begin position="60"/>
        <end position="170"/>
    </location>
</feature>
<dbReference type="CDD" id="cd16913">
    <property type="entry name" value="YkuD_like"/>
    <property type="match status" value="1"/>
</dbReference>
<dbReference type="InterPro" id="IPR038063">
    <property type="entry name" value="Transpep_catalytic_dom"/>
</dbReference>
<dbReference type="HOGENOM" id="CLU_093415_1_0_3"/>
<dbReference type="GO" id="GO:0016740">
    <property type="term" value="F:transferase activity"/>
    <property type="evidence" value="ECO:0007669"/>
    <property type="project" value="UniProtKB-KW"/>
</dbReference>
<dbReference type="AlphaFoldDB" id="B7K5T2"/>
<dbReference type="Gene3D" id="2.40.440.10">
    <property type="entry name" value="L,D-transpeptidase catalytic domain-like"/>
    <property type="match status" value="1"/>
</dbReference>
<keyword evidence="3" id="KW-0133">Cell shape</keyword>
<evidence type="ECO:0000256" key="3">
    <source>
        <dbReference type="ARBA" id="ARBA00022960"/>
    </source>
</evidence>
<dbReference type="OrthoDB" id="555330at2"/>
<evidence type="ECO:0000256" key="1">
    <source>
        <dbReference type="ARBA" id="ARBA00004752"/>
    </source>
</evidence>
<evidence type="ECO:0000313" key="7">
    <source>
        <dbReference type="EMBL" id="ACK67985.1"/>
    </source>
</evidence>
<protein>
    <recommendedName>
        <fullName evidence="6">L,D-TPase catalytic domain-containing protein</fullName>
    </recommendedName>
</protein>
<gene>
    <name evidence="7" type="ordered locus">PCC8801_4048</name>
</gene>
<evidence type="ECO:0000256" key="2">
    <source>
        <dbReference type="ARBA" id="ARBA00022679"/>
    </source>
</evidence>
<evidence type="ECO:0000256" key="5">
    <source>
        <dbReference type="ARBA" id="ARBA00023316"/>
    </source>
</evidence>
<dbReference type="UniPathway" id="UPA00219"/>
<dbReference type="InterPro" id="IPR005490">
    <property type="entry name" value="LD_TPept_cat_dom"/>
</dbReference>
<keyword evidence="8" id="KW-1185">Reference proteome</keyword>
<dbReference type="Pfam" id="PF03734">
    <property type="entry name" value="YkuD"/>
    <property type="match status" value="1"/>
</dbReference>
<comment type="pathway">
    <text evidence="1">Cell wall biogenesis; peptidoglycan biosynthesis.</text>
</comment>
<dbReference type="Proteomes" id="UP000008204">
    <property type="component" value="Chromosome"/>
</dbReference>
<evidence type="ECO:0000259" key="6">
    <source>
        <dbReference type="Pfam" id="PF03734"/>
    </source>
</evidence>
<keyword evidence="5" id="KW-0961">Cell wall biogenesis/degradation</keyword>
<proteinExistence type="predicted"/>
<dbReference type="GO" id="GO:0008360">
    <property type="term" value="P:regulation of cell shape"/>
    <property type="evidence" value="ECO:0007669"/>
    <property type="project" value="UniProtKB-KW"/>
</dbReference>
<evidence type="ECO:0000313" key="8">
    <source>
        <dbReference type="Proteomes" id="UP000008204"/>
    </source>
</evidence>
<dbReference type="eggNOG" id="COG1376">
    <property type="taxonomic scope" value="Bacteria"/>
</dbReference>
<dbReference type="KEGG" id="cyp:PCC8801_4048"/>
<dbReference type="STRING" id="41431.PCC8801_4048"/>
<keyword evidence="2" id="KW-0808">Transferase</keyword>
<dbReference type="RefSeq" id="WP_012597238.1">
    <property type="nucleotide sequence ID" value="NC_011726.1"/>
</dbReference>
<accession>B7K5T2</accession>
<dbReference type="GO" id="GO:0071555">
    <property type="term" value="P:cell wall organization"/>
    <property type="evidence" value="ECO:0007669"/>
    <property type="project" value="UniProtKB-KW"/>
</dbReference>
<evidence type="ECO:0000256" key="4">
    <source>
        <dbReference type="ARBA" id="ARBA00022984"/>
    </source>
</evidence>
<name>B7K5T2_RIPO1</name>
<organism evidence="7 8">
    <name type="scientific">Rippkaea orientalis (strain PCC 8801 / RF-1)</name>
    <name type="common">Cyanothece sp. (strain PCC 8801)</name>
    <dbReference type="NCBI Taxonomy" id="41431"/>
    <lineage>
        <taxon>Bacteria</taxon>
        <taxon>Bacillati</taxon>
        <taxon>Cyanobacteriota</taxon>
        <taxon>Cyanophyceae</taxon>
        <taxon>Oscillatoriophycideae</taxon>
        <taxon>Chroococcales</taxon>
        <taxon>Aphanothecaceae</taxon>
        <taxon>Rippkaea</taxon>
        <taxon>Rippkaea orientalis</taxon>
    </lineage>
</organism>
<dbReference type="GO" id="GO:0009252">
    <property type="term" value="P:peptidoglycan biosynthetic process"/>
    <property type="evidence" value="ECO:0007669"/>
    <property type="project" value="UniProtKB-UniPathway"/>
</dbReference>
<reference evidence="8" key="1">
    <citation type="journal article" date="2011" name="MBio">
        <title>Novel metabolic attributes of the genus Cyanothece, comprising a group of unicellular nitrogen-fixing Cyanobacteria.</title>
        <authorList>
            <person name="Bandyopadhyay A."/>
            <person name="Elvitigala T."/>
            <person name="Welsh E."/>
            <person name="Stockel J."/>
            <person name="Liberton M."/>
            <person name="Min H."/>
            <person name="Sherman L.A."/>
            <person name="Pakrasi H.B."/>
        </authorList>
    </citation>
    <scope>NUCLEOTIDE SEQUENCE [LARGE SCALE GENOMIC DNA]</scope>
    <source>
        <strain evidence="8">PCC 8801</strain>
    </source>
</reference>